<evidence type="ECO:0000256" key="2">
    <source>
        <dbReference type="SAM" id="Phobius"/>
    </source>
</evidence>
<dbReference type="AlphaFoldDB" id="A0A5B8W5M6"/>
<name>A0A5B8W5M6_9SPHI</name>
<proteinExistence type="predicted"/>
<evidence type="ECO:0000259" key="4">
    <source>
        <dbReference type="Pfam" id="PF22570"/>
    </source>
</evidence>
<evidence type="ECO:0000313" key="5">
    <source>
        <dbReference type="EMBL" id="QEC78246.1"/>
    </source>
</evidence>
<dbReference type="RefSeq" id="WP_147056707.1">
    <property type="nucleotide sequence ID" value="NZ_CP042437.1"/>
</dbReference>
<dbReference type="KEGG" id="mgk:FSB76_20725"/>
<feature type="transmembrane region" description="Helical" evidence="2">
    <location>
        <begin position="20"/>
        <end position="39"/>
    </location>
</feature>
<protein>
    <submittedName>
        <fullName evidence="5">Uncharacterized protein</fullName>
    </submittedName>
</protein>
<evidence type="ECO:0000259" key="3">
    <source>
        <dbReference type="Pfam" id="PF09922"/>
    </source>
</evidence>
<evidence type="ECO:0000256" key="1">
    <source>
        <dbReference type="SAM" id="MobiDB-lite"/>
    </source>
</evidence>
<feature type="domain" description="Cell wall-active antibiotics response LiaF-like C-terminal" evidence="3">
    <location>
        <begin position="210"/>
        <end position="267"/>
    </location>
</feature>
<gene>
    <name evidence="5" type="ORF">FSB76_20725</name>
</gene>
<keyword evidence="2" id="KW-0472">Membrane</keyword>
<dbReference type="PANTHER" id="PTHR40763">
    <property type="entry name" value="MEMBRANE PROTEIN-RELATED"/>
    <property type="match status" value="1"/>
</dbReference>
<feature type="region of interest" description="Disordered" evidence="1">
    <location>
        <begin position="165"/>
        <end position="185"/>
    </location>
</feature>
<evidence type="ECO:0000313" key="6">
    <source>
        <dbReference type="Proteomes" id="UP000321362"/>
    </source>
</evidence>
<feature type="domain" description="LiaF transmembrane" evidence="4">
    <location>
        <begin position="18"/>
        <end position="110"/>
    </location>
</feature>
<dbReference type="OrthoDB" id="129627at2"/>
<dbReference type="Pfam" id="PF22570">
    <property type="entry name" value="LiaF-TM"/>
    <property type="match status" value="1"/>
</dbReference>
<sequence>MNNDINSPQNPNRGKAMAGIILLVVGAILLLKQFSLFFLPDSLELWPLWLVAWGLYVGAKHNFQKSSGPMLIAIGVVLFIINNINDSDRIVWPIAIIAFGMWLIVRRGKSHDPVTGKYKTKWEKDFADPANWGKRTEKPKFDFGKMEDPIVDYTVKDGGEIPPSGEPAAADANIPPQDTPPFGHHNGDDYLDTVSIFGGVNKTILSKNFKGGDIVNIFGGAELDFTQADIDGRVYLDITQIFGGTKIIVPSNWQVVSDLAAVFASVDDKRIRSTASNVNGKILVLKGVSIFAGVDIRSY</sequence>
<reference evidence="5 6" key="1">
    <citation type="journal article" date="2013" name="J. Microbiol.">
        <title>Mucilaginibacter ginsenosidivorax sp. nov., with ginsenoside converting activity isolated from sediment.</title>
        <authorList>
            <person name="Kim J.K."/>
            <person name="Choi T.E."/>
            <person name="Liu Q.M."/>
            <person name="Park H.Y."/>
            <person name="Yi T.H."/>
            <person name="Yoon M.H."/>
            <person name="Kim S.C."/>
            <person name="Im W.T."/>
        </authorList>
    </citation>
    <scope>NUCLEOTIDE SEQUENCE [LARGE SCALE GENOMIC DNA]</scope>
    <source>
        <strain evidence="5 6">KHI28</strain>
    </source>
</reference>
<accession>A0A5B8W5M6</accession>
<organism evidence="5 6">
    <name type="scientific">Mucilaginibacter ginsenosidivorax</name>
    <dbReference type="NCBI Taxonomy" id="862126"/>
    <lineage>
        <taxon>Bacteria</taxon>
        <taxon>Pseudomonadati</taxon>
        <taxon>Bacteroidota</taxon>
        <taxon>Sphingobacteriia</taxon>
        <taxon>Sphingobacteriales</taxon>
        <taxon>Sphingobacteriaceae</taxon>
        <taxon>Mucilaginibacter</taxon>
    </lineage>
</organism>
<keyword evidence="6" id="KW-1185">Reference proteome</keyword>
<keyword evidence="2" id="KW-1133">Transmembrane helix</keyword>
<dbReference type="Pfam" id="PF09922">
    <property type="entry name" value="LiaF-like_C"/>
    <property type="match status" value="1"/>
</dbReference>
<feature type="transmembrane region" description="Helical" evidence="2">
    <location>
        <begin position="68"/>
        <end position="84"/>
    </location>
</feature>
<dbReference type="Proteomes" id="UP000321362">
    <property type="component" value="Chromosome"/>
</dbReference>
<feature type="transmembrane region" description="Helical" evidence="2">
    <location>
        <begin position="90"/>
        <end position="105"/>
    </location>
</feature>
<dbReference type="EMBL" id="CP042437">
    <property type="protein sequence ID" value="QEC78246.1"/>
    <property type="molecule type" value="Genomic_DNA"/>
</dbReference>
<dbReference type="InterPro" id="IPR054331">
    <property type="entry name" value="LiaF_TM"/>
</dbReference>
<dbReference type="InterPro" id="IPR024425">
    <property type="entry name" value="LiaF-like_C"/>
</dbReference>
<dbReference type="PANTHER" id="PTHR40763:SF5">
    <property type="entry name" value="MEMBRANE PROTEIN"/>
    <property type="match status" value="1"/>
</dbReference>
<keyword evidence="2" id="KW-0812">Transmembrane</keyword>